<name>A0A0A0D0L8_9PROT</name>
<dbReference type="SUPFAM" id="SSF46785">
    <property type="entry name" value="Winged helix' DNA-binding domain"/>
    <property type="match status" value="1"/>
</dbReference>
<comment type="caution">
    <text evidence="5">The sequence shown here is derived from an EMBL/GenBank/DDBJ whole genome shotgun (WGS) entry which is preliminary data.</text>
</comment>
<proteinExistence type="predicted"/>
<dbReference type="InterPro" id="IPR023187">
    <property type="entry name" value="Tscrpt_reg_MarR-type_CS"/>
</dbReference>
<evidence type="ECO:0000256" key="3">
    <source>
        <dbReference type="ARBA" id="ARBA00023163"/>
    </source>
</evidence>
<keyword evidence="1" id="KW-0805">Transcription regulation</keyword>
<dbReference type="OrthoDB" id="9807800at2"/>
<organism evidence="5 6">
    <name type="scientific">Inquilinus limosus MP06</name>
    <dbReference type="NCBI Taxonomy" id="1398085"/>
    <lineage>
        <taxon>Bacteria</taxon>
        <taxon>Pseudomonadati</taxon>
        <taxon>Pseudomonadota</taxon>
        <taxon>Alphaproteobacteria</taxon>
        <taxon>Rhodospirillales</taxon>
        <taxon>Rhodospirillaceae</taxon>
        <taxon>Inquilinus</taxon>
    </lineage>
</organism>
<evidence type="ECO:0000256" key="2">
    <source>
        <dbReference type="ARBA" id="ARBA00023125"/>
    </source>
</evidence>
<dbReference type="SMART" id="SM00347">
    <property type="entry name" value="HTH_MARR"/>
    <property type="match status" value="1"/>
</dbReference>
<dbReference type="PANTHER" id="PTHR33164">
    <property type="entry name" value="TRANSCRIPTIONAL REGULATOR, MARR FAMILY"/>
    <property type="match status" value="1"/>
</dbReference>
<dbReference type="Proteomes" id="UP000029995">
    <property type="component" value="Unassembled WGS sequence"/>
</dbReference>
<dbReference type="Pfam" id="PF12802">
    <property type="entry name" value="MarR_2"/>
    <property type="match status" value="1"/>
</dbReference>
<gene>
    <name evidence="5" type="ORF">P409_26170</name>
</gene>
<dbReference type="GO" id="GO:0006950">
    <property type="term" value="P:response to stress"/>
    <property type="evidence" value="ECO:0007669"/>
    <property type="project" value="TreeGrafter"/>
</dbReference>
<dbReference type="GO" id="GO:0003677">
    <property type="term" value="F:DNA binding"/>
    <property type="evidence" value="ECO:0007669"/>
    <property type="project" value="UniProtKB-KW"/>
</dbReference>
<accession>A0A0A0D0L8</accession>
<evidence type="ECO:0000256" key="1">
    <source>
        <dbReference type="ARBA" id="ARBA00023015"/>
    </source>
</evidence>
<evidence type="ECO:0000313" key="6">
    <source>
        <dbReference type="Proteomes" id="UP000029995"/>
    </source>
</evidence>
<dbReference type="PROSITE" id="PS50995">
    <property type="entry name" value="HTH_MARR_2"/>
    <property type="match status" value="1"/>
</dbReference>
<dbReference type="AlphaFoldDB" id="A0A0A0D0L8"/>
<dbReference type="InterPro" id="IPR000835">
    <property type="entry name" value="HTH_MarR-typ"/>
</dbReference>
<reference evidence="5 6" key="1">
    <citation type="submission" date="2014-01" db="EMBL/GenBank/DDBJ databases">
        <title>Genome sequence determination for a cystic fibrosis isolate, Inquilinus limosus.</title>
        <authorList>
            <person name="Pino M."/>
            <person name="Di Conza J."/>
            <person name="Gutkind G."/>
        </authorList>
    </citation>
    <scope>NUCLEOTIDE SEQUENCE [LARGE SCALE GENOMIC DNA]</scope>
    <source>
        <strain evidence="5 6">MP06</strain>
    </source>
</reference>
<sequence length="142" mass="15385">MRDAMTQALSKADYEALAAFRHALRRFLDFSGDAAKEAGLTPQQHQALLAIKGFPGRDRVTIGELAEQLVQKHHSTVGLVDRLEALGLVRRESDPADGRRALVGLTDRAEAALAGLSAIHRAELRRLRPSLAALLEQLGTDG</sequence>
<dbReference type="InterPro" id="IPR036390">
    <property type="entry name" value="WH_DNA-bd_sf"/>
</dbReference>
<keyword evidence="3" id="KW-0804">Transcription</keyword>
<keyword evidence="2" id="KW-0238">DNA-binding</keyword>
<dbReference type="InterPro" id="IPR039422">
    <property type="entry name" value="MarR/SlyA-like"/>
</dbReference>
<feature type="domain" description="HTH marR-type" evidence="4">
    <location>
        <begin position="1"/>
        <end position="142"/>
    </location>
</feature>
<dbReference type="EMBL" id="JANX01000471">
    <property type="protein sequence ID" value="KGM31610.1"/>
    <property type="molecule type" value="Genomic_DNA"/>
</dbReference>
<protein>
    <submittedName>
        <fullName evidence="5">MarR family transcriptional regulator</fullName>
    </submittedName>
</protein>
<dbReference type="GO" id="GO:0003700">
    <property type="term" value="F:DNA-binding transcription factor activity"/>
    <property type="evidence" value="ECO:0007669"/>
    <property type="project" value="InterPro"/>
</dbReference>
<dbReference type="PROSITE" id="PS01117">
    <property type="entry name" value="HTH_MARR_1"/>
    <property type="match status" value="1"/>
</dbReference>
<evidence type="ECO:0000259" key="4">
    <source>
        <dbReference type="PROSITE" id="PS50995"/>
    </source>
</evidence>
<dbReference type="PANTHER" id="PTHR33164:SF43">
    <property type="entry name" value="HTH-TYPE TRANSCRIPTIONAL REPRESSOR YETL"/>
    <property type="match status" value="1"/>
</dbReference>
<evidence type="ECO:0000313" key="5">
    <source>
        <dbReference type="EMBL" id="KGM31610.1"/>
    </source>
</evidence>
<dbReference type="Gene3D" id="1.10.10.10">
    <property type="entry name" value="Winged helix-like DNA-binding domain superfamily/Winged helix DNA-binding domain"/>
    <property type="match status" value="1"/>
</dbReference>
<dbReference type="InterPro" id="IPR036388">
    <property type="entry name" value="WH-like_DNA-bd_sf"/>
</dbReference>